<keyword evidence="4" id="KW-1185">Reference proteome</keyword>
<gene>
    <name evidence="3" type="ORF">C4D60_Mb02t05410</name>
</gene>
<evidence type="ECO:0000313" key="3">
    <source>
        <dbReference type="EMBL" id="THU44248.1"/>
    </source>
</evidence>
<accession>A0A4S8I8E9</accession>
<dbReference type="PANTHER" id="PTHR43503:SF4">
    <property type="entry name" value="PEROXIREDOXIN-6"/>
    <property type="match status" value="1"/>
</dbReference>
<feature type="domain" description="Alkyl hydroperoxide reductase subunit C/ Thiol specific antioxidant" evidence="2">
    <location>
        <begin position="6"/>
        <end position="113"/>
    </location>
</feature>
<dbReference type="GO" id="GO:0016209">
    <property type="term" value="F:antioxidant activity"/>
    <property type="evidence" value="ECO:0007669"/>
    <property type="project" value="InterPro"/>
</dbReference>
<dbReference type="STRING" id="52838.A0A4S8I8E9"/>
<evidence type="ECO:0000256" key="1">
    <source>
        <dbReference type="SAM" id="MobiDB-lite"/>
    </source>
</evidence>
<evidence type="ECO:0000259" key="2">
    <source>
        <dbReference type="Pfam" id="PF00578"/>
    </source>
</evidence>
<dbReference type="GO" id="GO:0005739">
    <property type="term" value="C:mitochondrion"/>
    <property type="evidence" value="ECO:0007669"/>
    <property type="project" value="TreeGrafter"/>
</dbReference>
<dbReference type="AlphaFoldDB" id="A0A4S8I8E9"/>
<dbReference type="GO" id="GO:0016491">
    <property type="term" value="F:oxidoreductase activity"/>
    <property type="evidence" value="ECO:0007669"/>
    <property type="project" value="InterPro"/>
</dbReference>
<organism evidence="3 4">
    <name type="scientific">Musa balbisiana</name>
    <name type="common">Banana</name>
    <dbReference type="NCBI Taxonomy" id="52838"/>
    <lineage>
        <taxon>Eukaryota</taxon>
        <taxon>Viridiplantae</taxon>
        <taxon>Streptophyta</taxon>
        <taxon>Embryophyta</taxon>
        <taxon>Tracheophyta</taxon>
        <taxon>Spermatophyta</taxon>
        <taxon>Magnoliopsida</taxon>
        <taxon>Liliopsida</taxon>
        <taxon>Zingiberales</taxon>
        <taxon>Musaceae</taxon>
        <taxon>Musa</taxon>
    </lineage>
</organism>
<name>A0A4S8I8E9_MUSBA</name>
<feature type="compositionally biased region" description="Basic residues" evidence="1">
    <location>
        <begin position="155"/>
        <end position="164"/>
    </location>
</feature>
<dbReference type="Proteomes" id="UP000317650">
    <property type="component" value="Chromosome 2"/>
</dbReference>
<dbReference type="Gene3D" id="3.40.30.10">
    <property type="entry name" value="Glutaredoxin"/>
    <property type="match status" value="1"/>
</dbReference>
<protein>
    <recommendedName>
        <fullName evidence="2">Alkyl hydroperoxide reductase subunit C/ Thiol specific antioxidant domain-containing protein</fullName>
    </recommendedName>
</protein>
<dbReference type="EMBL" id="PYDT01000011">
    <property type="protein sequence ID" value="THU44248.1"/>
    <property type="molecule type" value="Genomic_DNA"/>
</dbReference>
<feature type="region of interest" description="Disordered" evidence="1">
    <location>
        <begin position="125"/>
        <end position="164"/>
    </location>
</feature>
<dbReference type="Pfam" id="PF00578">
    <property type="entry name" value="AhpC-TSA"/>
    <property type="match status" value="1"/>
</dbReference>
<dbReference type="InterPro" id="IPR000866">
    <property type="entry name" value="AhpC/TSA"/>
</dbReference>
<dbReference type="GO" id="GO:0005829">
    <property type="term" value="C:cytosol"/>
    <property type="evidence" value="ECO:0007669"/>
    <property type="project" value="TreeGrafter"/>
</dbReference>
<proteinExistence type="predicted"/>
<reference evidence="3 4" key="1">
    <citation type="journal article" date="2019" name="Nat. Plants">
        <title>Genome sequencing of Musa balbisiana reveals subgenome evolution and function divergence in polyploid bananas.</title>
        <authorList>
            <person name="Yao X."/>
        </authorList>
    </citation>
    <scope>NUCLEOTIDE SEQUENCE [LARGE SCALE GENOMIC DNA]</scope>
    <source>
        <strain evidence="4">cv. DH-PKW</strain>
        <tissue evidence="3">Leaves</tissue>
    </source>
</reference>
<dbReference type="SUPFAM" id="SSF52833">
    <property type="entry name" value="Thioredoxin-like"/>
    <property type="match status" value="1"/>
</dbReference>
<dbReference type="InterPro" id="IPR036249">
    <property type="entry name" value="Thioredoxin-like_sf"/>
</dbReference>
<dbReference type="GO" id="GO:0045454">
    <property type="term" value="P:cell redox homeostasis"/>
    <property type="evidence" value="ECO:0007669"/>
    <property type="project" value="TreeGrafter"/>
</dbReference>
<sequence length="164" mass="17939">MEVNDVIFFLFAADFTPVCTTKLGKMAMQAEEFETRGVKLLGFSGDDVVSHVEWVKDVEAYASACKVRFPIVADHNREVIRQLNMVDLNQKDADGVELPSRALHVIGPDKTIKLSLFYPAATREKHGRSGAGGGVAADDCKLQGGHPGELEARRAGGHLTKRFQ</sequence>
<evidence type="ECO:0000313" key="4">
    <source>
        <dbReference type="Proteomes" id="UP000317650"/>
    </source>
</evidence>
<dbReference type="PANTHER" id="PTHR43503">
    <property type="entry name" value="MCG48959-RELATED"/>
    <property type="match status" value="1"/>
</dbReference>
<comment type="caution">
    <text evidence="3">The sequence shown here is derived from an EMBL/GenBank/DDBJ whole genome shotgun (WGS) entry which is preliminary data.</text>
</comment>